<dbReference type="InterPro" id="IPR009057">
    <property type="entry name" value="Homeodomain-like_sf"/>
</dbReference>
<dbReference type="PANTHER" id="PTHR30055">
    <property type="entry name" value="HTH-TYPE TRANSCRIPTIONAL REGULATOR RUTR"/>
    <property type="match status" value="1"/>
</dbReference>
<comment type="caution">
    <text evidence="6">The sequence shown here is derived from an EMBL/GenBank/DDBJ whole genome shotgun (WGS) entry which is preliminary data.</text>
</comment>
<dbReference type="SUPFAM" id="SSF46689">
    <property type="entry name" value="Homeodomain-like"/>
    <property type="match status" value="1"/>
</dbReference>
<dbReference type="Proteomes" id="UP000823892">
    <property type="component" value="Unassembled WGS sequence"/>
</dbReference>
<keyword evidence="3" id="KW-0804">Transcription</keyword>
<gene>
    <name evidence="6" type="ORF">H9914_03345</name>
</gene>
<dbReference type="GO" id="GO:0000976">
    <property type="term" value="F:transcription cis-regulatory region binding"/>
    <property type="evidence" value="ECO:0007669"/>
    <property type="project" value="TreeGrafter"/>
</dbReference>
<dbReference type="InterPro" id="IPR050109">
    <property type="entry name" value="HTH-type_TetR-like_transc_reg"/>
</dbReference>
<reference evidence="6" key="2">
    <citation type="submission" date="2021-04" db="EMBL/GenBank/DDBJ databases">
        <authorList>
            <person name="Gilroy R."/>
        </authorList>
    </citation>
    <scope>NUCLEOTIDE SEQUENCE</scope>
    <source>
        <strain evidence="6">ChiBcec6-4105</strain>
    </source>
</reference>
<dbReference type="GO" id="GO:0003700">
    <property type="term" value="F:DNA-binding transcription factor activity"/>
    <property type="evidence" value="ECO:0007669"/>
    <property type="project" value="TreeGrafter"/>
</dbReference>
<sequence length="232" mass="26894">MNSSFRIEEASLNQRIKDIADAATRLFLQQGYARTQIGHIAKAVGISVGTIYLDFTGKKEILHFILKCTIDPDFIQREFARPITDDLFVGLEDELIALLDKLGNDFAAHLENDLVDYSFERLISDTFDILSRYAVGCLFIEKNQFDFKNLAENYRTFRRKFFDTMICYMEAYIQQGTVRPLEHVELSTTLIIETLSWWAMDIRYTSFETRNISSDLAKQICMDNILSAYKNN</sequence>
<reference evidence="6" key="1">
    <citation type="journal article" date="2021" name="PeerJ">
        <title>Extensive microbial diversity within the chicken gut microbiome revealed by metagenomics and culture.</title>
        <authorList>
            <person name="Gilroy R."/>
            <person name="Ravi A."/>
            <person name="Getino M."/>
            <person name="Pursley I."/>
            <person name="Horton D.L."/>
            <person name="Alikhan N.F."/>
            <person name="Baker D."/>
            <person name="Gharbi K."/>
            <person name="Hall N."/>
            <person name="Watson M."/>
            <person name="Adriaenssens E.M."/>
            <person name="Foster-Nyarko E."/>
            <person name="Jarju S."/>
            <person name="Secka A."/>
            <person name="Antonio M."/>
            <person name="Oren A."/>
            <person name="Chaudhuri R.R."/>
            <person name="La Ragione R."/>
            <person name="Hildebrand F."/>
            <person name="Pallen M.J."/>
        </authorList>
    </citation>
    <scope>NUCLEOTIDE SEQUENCE</scope>
    <source>
        <strain evidence="6">ChiBcec6-4105</strain>
    </source>
</reference>
<evidence type="ECO:0000256" key="3">
    <source>
        <dbReference type="ARBA" id="ARBA00023163"/>
    </source>
</evidence>
<dbReference type="EMBL" id="DWUY01000074">
    <property type="protein sequence ID" value="HJD28017.1"/>
    <property type="molecule type" value="Genomic_DNA"/>
</dbReference>
<keyword evidence="2 4" id="KW-0238">DNA-binding</keyword>
<name>A0A9D2TWF6_9FIRM</name>
<dbReference type="AlphaFoldDB" id="A0A9D2TWF6"/>
<dbReference type="PROSITE" id="PS50977">
    <property type="entry name" value="HTH_TETR_2"/>
    <property type="match status" value="1"/>
</dbReference>
<feature type="domain" description="HTH tetR-type" evidence="5">
    <location>
        <begin position="13"/>
        <end position="73"/>
    </location>
</feature>
<evidence type="ECO:0000256" key="4">
    <source>
        <dbReference type="PROSITE-ProRule" id="PRU00335"/>
    </source>
</evidence>
<dbReference type="PRINTS" id="PR00455">
    <property type="entry name" value="HTHTETR"/>
</dbReference>
<dbReference type="InterPro" id="IPR001647">
    <property type="entry name" value="HTH_TetR"/>
</dbReference>
<evidence type="ECO:0000256" key="2">
    <source>
        <dbReference type="ARBA" id="ARBA00023125"/>
    </source>
</evidence>
<keyword evidence="1" id="KW-0805">Transcription regulation</keyword>
<dbReference type="PANTHER" id="PTHR30055:SF234">
    <property type="entry name" value="HTH-TYPE TRANSCRIPTIONAL REGULATOR BETI"/>
    <property type="match status" value="1"/>
</dbReference>
<evidence type="ECO:0000256" key="1">
    <source>
        <dbReference type="ARBA" id="ARBA00023015"/>
    </source>
</evidence>
<feature type="DNA-binding region" description="H-T-H motif" evidence="4">
    <location>
        <begin position="36"/>
        <end position="55"/>
    </location>
</feature>
<evidence type="ECO:0000313" key="7">
    <source>
        <dbReference type="Proteomes" id="UP000823892"/>
    </source>
</evidence>
<dbReference type="Pfam" id="PF00440">
    <property type="entry name" value="TetR_N"/>
    <property type="match status" value="1"/>
</dbReference>
<organism evidence="6 7">
    <name type="scientific">Candidatus Blautia avicola</name>
    <dbReference type="NCBI Taxonomy" id="2838483"/>
    <lineage>
        <taxon>Bacteria</taxon>
        <taxon>Bacillati</taxon>
        <taxon>Bacillota</taxon>
        <taxon>Clostridia</taxon>
        <taxon>Lachnospirales</taxon>
        <taxon>Lachnospiraceae</taxon>
        <taxon>Blautia</taxon>
    </lineage>
</organism>
<proteinExistence type="predicted"/>
<accession>A0A9D2TWF6</accession>
<evidence type="ECO:0000313" key="6">
    <source>
        <dbReference type="EMBL" id="HJD28017.1"/>
    </source>
</evidence>
<evidence type="ECO:0000259" key="5">
    <source>
        <dbReference type="PROSITE" id="PS50977"/>
    </source>
</evidence>
<protein>
    <submittedName>
        <fullName evidence="6">TetR/AcrR family transcriptional regulator</fullName>
    </submittedName>
</protein>
<dbReference type="Gene3D" id="1.10.357.10">
    <property type="entry name" value="Tetracycline Repressor, domain 2"/>
    <property type="match status" value="1"/>
</dbReference>